<dbReference type="EMBL" id="MCSB01000013">
    <property type="protein sequence ID" value="PME29314.1"/>
    <property type="molecule type" value="Genomic_DNA"/>
</dbReference>
<proteinExistence type="predicted"/>
<gene>
    <name evidence="1" type="ORF">BCV38_04350</name>
</gene>
<accession>A0AA45A8N1</accession>
<reference evidence="1 2" key="1">
    <citation type="journal article" date="2018" name="Nature">
        <title>A major lineage of non-tailed dsDNA viruses as unrecognized killers of marine bacteria.</title>
        <authorList>
            <person name="Kauffman K.M."/>
            <person name="Hussain F.A."/>
            <person name="Yang J."/>
            <person name="Arevalo P."/>
            <person name="Brown J.M."/>
            <person name="Chang W.K."/>
            <person name="VanInsberghe D."/>
            <person name="Elsherbini J."/>
            <person name="Sharma R.S."/>
            <person name="Cutler M.B."/>
            <person name="Kelly L."/>
            <person name="Polz M.F."/>
        </authorList>
    </citation>
    <scope>NUCLEOTIDE SEQUENCE [LARGE SCALE GENOMIC DNA]</scope>
    <source>
        <strain evidence="1 2">10N.286.55.E1</strain>
    </source>
</reference>
<organism evidence="1 2">
    <name type="scientific">Vibrio lentus</name>
    <dbReference type="NCBI Taxonomy" id="136468"/>
    <lineage>
        <taxon>Bacteria</taxon>
        <taxon>Pseudomonadati</taxon>
        <taxon>Pseudomonadota</taxon>
        <taxon>Gammaproteobacteria</taxon>
        <taxon>Vibrionales</taxon>
        <taxon>Vibrionaceae</taxon>
        <taxon>Vibrio</taxon>
    </lineage>
</organism>
<dbReference type="Proteomes" id="UP000239763">
    <property type="component" value="Unassembled WGS sequence"/>
</dbReference>
<name>A0AA45A8N1_9VIBR</name>
<evidence type="ECO:0000313" key="2">
    <source>
        <dbReference type="Proteomes" id="UP000239763"/>
    </source>
</evidence>
<protein>
    <submittedName>
        <fullName evidence="1">Uncharacterized protein</fullName>
    </submittedName>
</protein>
<dbReference type="RefSeq" id="WP_102296429.1">
    <property type="nucleotide sequence ID" value="NZ_JAAHTI010000001.1"/>
</dbReference>
<keyword evidence="2" id="KW-1185">Reference proteome</keyword>
<sequence>MDVVDLAGLHDAFTGQPLNKNLGLHQCQSCKVFYHAESITVLVEVNSGQCVACQSTQIHAVNVSQKQKSGRDYTPDVITLNNYRDHVGSVVTFEAKVVEVKESKRGNDFAVMFETKSWTRGFKLVFFRSAVRKVGGKPYISSLSGKTVRVRGLVVNHPKFGYEIIVSEKSMILSAR</sequence>
<dbReference type="AlphaFoldDB" id="A0AA45A8N1"/>
<comment type="caution">
    <text evidence="1">The sequence shown here is derived from an EMBL/GenBank/DDBJ whole genome shotgun (WGS) entry which is preliminary data.</text>
</comment>
<evidence type="ECO:0000313" key="1">
    <source>
        <dbReference type="EMBL" id="PME29314.1"/>
    </source>
</evidence>